<dbReference type="InterPro" id="IPR023095">
    <property type="entry name" value="Ade_MeTrfase_dom_2"/>
</dbReference>
<keyword evidence="10" id="KW-1185">Reference proteome</keyword>
<dbReference type="EMBL" id="JABBVZ010000095">
    <property type="protein sequence ID" value="NMP24257.1"/>
    <property type="molecule type" value="Genomic_DNA"/>
</dbReference>
<dbReference type="Proteomes" id="UP000533476">
    <property type="component" value="Unassembled WGS sequence"/>
</dbReference>
<dbReference type="GO" id="GO:0009007">
    <property type="term" value="F:site-specific DNA-methyltransferase (adenine-specific) activity"/>
    <property type="evidence" value="ECO:0007669"/>
    <property type="project" value="UniProtKB-UniRule"/>
</dbReference>
<feature type="binding site" evidence="7">
    <location>
        <position position="62"/>
    </location>
    <ligand>
        <name>S-adenosyl-L-methionine</name>
        <dbReference type="ChEBI" id="CHEBI:59789"/>
    </ligand>
</feature>
<comment type="catalytic activity">
    <reaction evidence="6 8">
        <text>a 2'-deoxyadenosine in DNA + S-adenosyl-L-methionine = an N(6)-methyl-2'-deoxyadenosine in DNA + S-adenosyl-L-homocysteine + H(+)</text>
        <dbReference type="Rhea" id="RHEA:15197"/>
        <dbReference type="Rhea" id="RHEA-COMP:12418"/>
        <dbReference type="Rhea" id="RHEA-COMP:12419"/>
        <dbReference type="ChEBI" id="CHEBI:15378"/>
        <dbReference type="ChEBI" id="CHEBI:57856"/>
        <dbReference type="ChEBI" id="CHEBI:59789"/>
        <dbReference type="ChEBI" id="CHEBI:90615"/>
        <dbReference type="ChEBI" id="CHEBI:90616"/>
        <dbReference type="EC" id="2.1.1.72"/>
    </reaction>
</comment>
<dbReference type="GO" id="GO:1904047">
    <property type="term" value="F:S-adenosyl-L-methionine binding"/>
    <property type="evidence" value="ECO:0007669"/>
    <property type="project" value="TreeGrafter"/>
</dbReference>
<dbReference type="PIRSF" id="PIRSF000398">
    <property type="entry name" value="M_m6A_EcoRV"/>
    <property type="match status" value="1"/>
</dbReference>
<reference evidence="9 10" key="1">
    <citation type="submission" date="2020-04" db="EMBL/GenBank/DDBJ databases">
        <authorList>
            <person name="Zhang R."/>
            <person name="Schippers A."/>
        </authorList>
    </citation>
    <scope>NUCLEOTIDE SEQUENCE [LARGE SCALE GENOMIC DNA]</scope>
    <source>
        <strain evidence="9 10">DSM 109850</strain>
    </source>
</reference>
<evidence type="ECO:0000256" key="7">
    <source>
        <dbReference type="PIRSR" id="PIRSR000398-1"/>
    </source>
</evidence>
<feature type="binding site" evidence="7">
    <location>
        <position position="21"/>
    </location>
    <ligand>
        <name>S-adenosyl-L-methionine</name>
        <dbReference type="ChEBI" id="CHEBI:59789"/>
    </ligand>
</feature>
<dbReference type="PRINTS" id="PR00505">
    <property type="entry name" value="D12N6MTFRASE"/>
</dbReference>
<accession>A0A7Y0Q451</accession>
<dbReference type="SUPFAM" id="SSF53335">
    <property type="entry name" value="S-adenosyl-L-methionine-dependent methyltransferases"/>
    <property type="match status" value="1"/>
</dbReference>
<evidence type="ECO:0000256" key="8">
    <source>
        <dbReference type="RuleBase" id="RU361257"/>
    </source>
</evidence>
<evidence type="ECO:0000256" key="2">
    <source>
        <dbReference type="ARBA" id="ARBA00011900"/>
    </source>
</evidence>
<organism evidence="9 10">
    <name type="scientific">Sulfobacillus harzensis</name>
    <dbReference type="NCBI Taxonomy" id="2729629"/>
    <lineage>
        <taxon>Bacteria</taxon>
        <taxon>Bacillati</taxon>
        <taxon>Bacillota</taxon>
        <taxon>Clostridia</taxon>
        <taxon>Eubacteriales</taxon>
        <taxon>Clostridiales Family XVII. Incertae Sedis</taxon>
        <taxon>Sulfobacillus</taxon>
    </lineage>
</organism>
<proteinExistence type="inferred from homology"/>
<protein>
    <recommendedName>
        <fullName evidence="2 8">Site-specific DNA-methyltransferase (adenine-specific)</fullName>
        <ecNumber evidence="2 8">2.1.1.72</ecNumber>
    </recommendedName>
</protein>
<comment type="similarity">
    <text evidence="1 8">Belongs to the N(4)/N(6)-methyltransferase family.</text>
</comment>
<evidence type="ECO:0000256" key="6">
    <source>
        <dbReference type="ARBA" id="ARBA00047942"/>
    </source>
</evidence>
<dbReference type="PROSITE" id="PS00092">
    <property type="entry name" value="N6_MTASE"/>
    <property type="match status" value="1"/>
</dbReference>
<dbReference type="InterPro" id="IPR012263">
    <property type="entry name" value="M_m6A_EcoRV"/>
</dbReference>
<sequence length="292" mass="32379">METTTMASVAAAPILKWAGGKRQLLPRLLASQPPSWNRYLEPFAGGAALFFALSRPEAYLSDTNGDLIRLYQVVRDRVEDLIGRLTAIQTAYRALLPEDQAAFFYALRDRYNARQADDLEQSALFFALGRLAFNGLYRVSATGRYNTPFGRYKNPDIVRAETLRAAHQVLQDATIVEADYRAAGTAAQRSDLIYVDPPYAPASKTANFTSYTADGFGWKDQVALAEWVREMAGRGVYVMASNADVPEIHQLYRGLWIQVVPVRRAINSDASKRTGATEVIITTYPVEGAVRG</sequence>
<dbReference type="PANTHER" id="PTHR30481">
    <property type="entry name" value="DNA ADENINE METHYLASE"/>
    <property type="match status" value="1"/>
</dbReference>
<feature type="binding site" evidence="7">
    <location>
        <position position="196"/>
    </location>
    <ligand>
        <name>S-adenosyl-L-methionine</name>
        <dbReference type="ChEBI" id="CHEBI:59789"/>
    </ligand>
</feature>
<keyword evidence="5 8" id="KW-0949">S-adenosyl-L-methionine</keyword>
<keyword evidence="4 8" id="KW-0808">Transferase</keyword>
<name>A0A7Y0Q451_9FIRM</name>
<dbReference type="NCBIfam" id="TIGR00571">
    <property type="entry name" value="dam"/>
    <property type="match status" value="1"/>
</dbReference>
<dbReference type="PANTHER" id="PTHR30481:SF3">
    <property type="entry name" value="DNA ADENINE METHYLASE"/>
    <property type="match status" value="1"/>
</dbReference>
<dbReference type="EC" id="2.1.1.72" evidence="2 8"/>
<dbReference type="Pfam" id="PF02086">
    <property type="entry name" value="MethyltransfD12"/>
    <property type="match status" value="1"/>
</dbReference>
<dbReference type="GO" id="GO:0009307">
    <property type="term" value="P:DNA restriction-modification system"/>
    <property type="evidence" value="ECO:0007669"/>
    <property type="project" value="InterPro"/>
</dbReference>
<dbReference type="GO" id="GO:0032259">
    <property type="term" value="P:methylation"/>
    <property type="evidence" value="ECO:0007669"/>
    <property type="project" value="UniProtKB-KW"/>
</dbReference>
<dbReference type="GO" id="GO:0043565">
    <property type="term" value="F:sequence-specific DNA binding"/>
    <property type="evidence" value="ECO:0007669"/>
    <property type="project" value="TreeGrafter"/>
</dbReference>
<dbReference type="InterPro" id="IPR012327">
    <property type="entry name" value="MeTrfase_D12"/>
</dbReference>
<dbReference type="AlphaFoldDB" id="A0A7Y0Q451"/>
<evidence type="ECO:0000313" key="9">
    <source>
        <dbReference type="EMBL" id="NMP24257.1"/>
    </source>
</evidence>
<dbReference type="Gene3D" id="1.10.1020.10">
    <property type="entry name" value="Adenine-specific Methyltransferase, Domain 2"/>
    <property type="match status" value="1"/>
</dbReference>
<dbReference type="RefSeq" id="WP_169102209.1">
    <property type="nucleotide sequence ID" value="NZ_JABBVZ010000095.1"/>
</dbReference>
<comment type="caution">
    <text evidence="9">The sequence shown here is derived from an EMBL/GenBank/DDBJ whole genome shotgun (WGS) entry which is preliminary data.</text>
</comment>
<dbReference type="InterPro" id="IPR029063">
    <property type="entry name" value="SAM-dependent_MTases_sf"/>
</dbReference>
<gene>
    <name evidence="9" type="ORF">HIJ39_18150</name>
</gene>
<evidence type="ECO:0000256" key="4">
    <source>
        <dbReference type="ARBA" id="ARBA00022679"/>
    </source>
</evidence>
<feature type="binding site" evidence="7">
    <location>
        <position position="17"/>
    </location>
    <ligand>
        <name>S-adenosyl-L-methionine</name>
        <dbReference type="ChEBI" id="CHEBI:59789"/>
    </ligand>
</feature>
<keyword evidence="3 8" id="KW-0489">Methyltransferase</keyword>
<evidence type="ECO:0000313" key="10">
    <source>
        <dbReference type="Proteomes" id="UP000533476"/>
    </source>
</evidence>
<dbReference type="GO" id="GO:0006298">
    <property type="term" value="P:mismatch repair"/>
    <property type="evidence" value="ECO:0007669"/>
    <property type="project" value="TreeGrafter"/>
</dbReference>
<evidence type="ECO:0000256" key="1">
    <source>
        <dbReference type="ARBA" id="ARBA00006594"/>
    </source>
</evidence>
<evidence type="ECO:0000256" key="3">
    <source>
        <dbReference type="ARBA" id="ARBA00022603"/>
    </source>
</evidence>
<evidence type="ECO:0000256" key="5">
    <source>
        <dbReference type="ARBA" id="ARBA00022691"/>
    </source>
</evidence>
<dbReference type="InterPro" id="IPR002052">
    <property type="entry name" value="DNA_methylase_N6_adenine_CS"/>
</dbReference>
<dbReference type="Gene3D" id="3.40.50.150">
    <property type="entry name" value="Vaccinia Virus protein VP39"/>
    <property type="match status" value="1"/>
</dbReference>